<dbReference type="RefSeq" id="WP_203417841.1">
    <property type="nucleotide sequence ID" value="NZ_CP069352.1"/>
</dbReference>
<dbReference type="EMBL" id="CP069352">
    <property type="protein sequence ID" value="QRK81678.1"/>
    <property type="molecule type" value="Genomic_DNA"/>
</dbReference>
<accession>A0ABX7G982</accession>
<sequence length="942" mass="102163">MSPVGVSTTSPSIGVLAAPLSVEGVDGNDPDGYVPKDILLNGTRIVIPRPDDTGPNDQLMAFWVQNLIETTIFDQTYPAGIVDPFVYVALTPQQMSIDGVAQVYYKLWKRGGGNSDESPPRTLTIDHTPLTTFPEPVAIHATLWGYWNNNTKPALTTGGTFRIRSLNNIALPGDVAWMTWRGYRTLNGAGPEVAEVYGRWEKTLSAIDITNGFNHVVPFQKHISPLFDSDSGVFVCQLFRGGKIIAESEKGLVKVDQVTPGTPGPFGLNSQGETIMGIQFVDKVQRPLSIGVSSDVGILADIAIDTLADGFIAKAELDRQVLTINFTRTPDELPGDNVDIKYREKGEPDWTDYPNTIELGPIADRPNGTIPLPLNAVLFAEKATSPGPTVWELMIELYKGGGGNADFSNTLEFTVDQLAPVNTKNPPRRIKPTPAPVFVNGTPLPLRNIDTAWITANPNMNFTVNVGYFGRRIDDNLTVWLTSGTQVVEVFSNAIPAAGTFDIPSNELLVFPNGRVNIKYRWDDWLGNLGEESTVTPVLTLVLPQAPLANKAPLVPATDPNYTESLSWENFEGGVNVTAIVENLFIQHAEPGDQIYVVITDPADVTNFVETQKQLWANANLSFDLTFAALDQVFNGDDKPKDVTIHYEIERAGLTQNAVSPPATIILEFDIAGVVPPNPPDLENPDLQLPIVQGVSKIDNVVESNDRDKPGTFKVVNALTDPDIEPVHTVKCFLGSSTLPFAEFSPLAAVSQFEIPIPATEMAKLTPPSDTARYTIQKTGVDKNVNKSLPQTVEVKQIPVVLPVPTIRIRNPANRDYIECYAMVSPTSGYILGLNIRKDPLLPVGTVITAHFEAHSNATGTALIPNTKASAPYTIQGPTVPDVARVGTAAHFKAAQPKRGALAWGKYWYEAQGGLQASIPVIKPLDTINSSFVYCDLTGAPA</sequence>
<gene>
    <name evidence="1" type="ORF">JN757_13820</name>
</gene>
<keyword evidence="2" id="KW-1185">Reference proteome</keyword>
<proteinExistence type="predicted"/>
<reference evidence="1 2" key="1">
    <citation type="submission" date="2021-02" db="EMBL/GenBank/DDBJ databases">
        <authorList>
            <person name="Cea Torrescassana E."/>
        </authorList>
    </citation>
    <scope>NUCLEOTIDE SEQUENCE [LARGE SCALE GENOMIC DNA]</scope>
    <source>
        <strain evidence="1 2">CT364</strain>
    </source>
</reference>
<name>A0ABX7G982_9PSED</name>
<evidence type="ECO:0000313" key="2">
    <source>
        <dbReference type="Proteomes" id="UP000663686"/>
    </source>
</evidence>
<organism evidence="1 2">
    <name type="scientific">Pseudomonas granadensis</name>
    <dbReference type="NCBI Taxonomy" id="1421430"/>
    <lineage>
        <taxon>Bacteria</taxon>
        <taxon>Pseudomonadati</taxon>
        <taxon>Pseudomonadota</taxon>
        <taxon>Gammaproteobacteria</taxon>
        <taxon>Pseudomonadales</taxon>
        <taxon>Pseudomonadaceae</taxon>
        <taxon>Pseudomonas</taxon>
    </lineage>
</organism>
<reference evidence="1 2" key="2">
    <citation type="submission" date="2021-03" db="EMBL/GenBank/DDBJ databases">
        <title>P. granadensis CT364 genome publication.</title>
        <authorList>
            <person name="Stach J."/>
            <person name="Montero-Calasanz Md.C."/>
        </authorList>
    </citation>
    <scope>NUCLEOTIDE SEQUENCE [LARGE SCALE GENOMIC DNA]</scope>
    <source>
        <strain evidence="1 2">CT364</strain>
    </source>
</reference>
<dbReference type="Proteomes" id="UP000663686">
    <property type="component" value="Chromosome"/>
</dbReference>
<evidence type="ECO:0000313" key="1">
    <source>
        <dbReference type="EMBL" id="QRK81678.1"/>
    </source>
</evidence>
<protein>
    <submittedName>
        <fullName evidence="1">Uncharacterized protein</fullName>
    </submittedName>
</protein>